<protein>
    <submittedName>
        <fullName evidence="1">Uncharacterized protein</fullName>
    </submittedName>
</protein>
<keyword evidence="2" id="KW-1185">Reference proteome</keyword>
<comment type="caution">
    <text evidence="1">The sequence shown here is derived from an EMBL/GenBank/DDBJ whole genome shotgun (WGS) entry which is preliminary data.</text>
</comment>
<sequence>MYHGDSRLDVSSGGAYHRWLALRCLIRLCVPPVARTYMSHQATRTTGGSHLDVSSGCAYPRWLALRCLIRLRVPPLARAEMSHRIVLPPVSRT</sequence>
<name>A0A4Y2S568_ARAVE</name>
<evidence type="ECO:0000313" key="1">
    <source>
        <dbReference type="EMBL" id="GBN83378.1"/>
    </source>
</evidence>
<organism evidence="1 2">
    <name type="scientific">Araneus ventricosus</name>
    <name type="common">Orbweaver spider</name>
    <name type="synonym">Epeira ventricosa</name>
    <dbReference type="NCBI Taxonomy" id="182803"/>
    <lineage>
        <taxon>Eukaryota</taxon>
        <taxon>Metazoa</taxon>
        <taxon>Ecdysozoa</taxon>
        <taxon>Arthropoda</taxon>
        <taxon>Chelicerata</taxon>
        <taxon>Arachnida</taxon>
        <taxon>Araneae</taxon>
        <taxon>Araneomorphae</taxon>
        <taxon>Entelegynae</taxon>
        <taxon>Araneoidea</taxon>
        <taxon>Araneidae</taxon>
        <taxon>Araneus</taxon>
    </lineage>
</organism>
<gene>
    <name evidence="1" type="ORF">AVEN_141775_1</name>
</gene>
<evidence type="ECO:0000313" key="2">
    <source>
        <dbReference type="Proteomes" id="UP000499080"/>
    </source>
</evidence>
<proteinExistence type="predicted"/>
<accession>A0A4Y2S568</accession>
<dbReference type="EMBL" id="BGPR01019937">
    <property type="protein sequence ID" value="GBN83378.1"/>
    <property type="molecule type" value="Genomic_DNA"/>
</dbReference>
<dbReference type="Proteomes" id="UP000499080">
    <property type="component" value="Unassembled WGS sequence"/>
</dbReference>
<dbReference type="AlphaFoldDB" id="A0A4Y2S568"/>
<reference evidence="1 2" key="1">
    <citation type="journal article" date="2019" name="Sci. Rep.">
        <title>Orb-weaving spider Araneus ventricosus genome elucidates the spidroin gene catalogue.</title>
        <authorList>
            <person name="Kono N."/>
            <person name="Nakamura H."/>
            <person name="Ohtoshi R."/>
            <person name="Moran D.A.P."/>
            <person name="Shinohara A."/>
            <person name="Yoshida Y."/>
            <person name="Fujiwara M."/>
            <person name="Mori M."/>
            <person name="Tomita M."/>
            <person name="Arakawa K."/>
        </authorList>
    </citation>
    <scope>NUCLEOTIDE SEQUENCE [LARGE SCALE GENOMIC DNA]</scope>
</reference>